<accession>A0A841HLK0</accession>
<evidence type="ECO:0000259" key="8">
    <source>
        <dbReference type="Pfam" id="PF01694"/>
    </source>
</evidence>
<feature type="transmembrane region" description="Helical" evidence="7">
    <location>
        <begin position="142"/>
        <end position="163"/>
    </location>
</feature>
<protein>
    <submittedName>
        <fullName evidence="9">Membrane associated rhomboid family serine protease</fullName>
    </submittedName>
</protein>
<evidence type="ECO:0000256" key="5">
    <source>
        <dbReference type="ARBA" id="ARBA00022989"/>
    </source>
</evidence>
<organism evidence="9 10">
    <name type="scientific">Povalibacter uvarum</name>
    <dbReference type="NCBI Taxonomy" id="732238"/>
    <lineage>
        <taxon>Bacteria</taxon>
        <taxon>Pseudomonadati</taxon>
        <taxon>Pseudomonadota</taxon>
        <taxon>Gammaproteobacteria</taxon>
        <taxon>Steroidobacterales</taxon>
        <taxon>Steroidobacteraceae</taxon>
        <taxon>Povalibacter</taxon>
    </lineage>
</organism>
<feature type="transmembrane region" description="Helical" evidence="7">
    <location>
        <begin position="12"/>
        <end position="37"/>
    </location>
</feature>
<dbReference type="RefSeq" id="WP_184332204.1">
    <property type="nucleotide sequence ID" value="NZ_JACHHZ010000003.1"/>
</dbReference>
<keyword evidence="5 7" id="KW-1133">Transmembrane helix</keyword>
<keyword evidence="3 7" id="KW-0812">Transmembrane</keyword>
<evidence type="ECO:0000256" key="1">
    <source>
        <dbReference type="ARBA" id="ARBA00004141"/>
    </source>
</evidence>
<evidence type="ECO:0000313" key="9">
    <source>
        <dbReference type="EMBL" id="MBB6093623.1"/>
    </source>
</evidence>
<evidence type="ECO:0000256" key="3">
    <source>
        <dbReference type="ARBA" id="ARBA00022692"/>
    </source>
</evidence>
<feature type="domain" description="Peptidase S54 rhomboid" evidence="8">
    <location>
        <begin position="49"/>
        <end position="192"/>
    </location>
</feature>
<dbReference type="Gene3D" id="1.20.1540.10">
    <property type="entry name" value="Rhomboid-like"/>
    <property type="match status" value="1"/>
</dbReference>
<keyword evidence="10" id="KW-1185">Reference proteome</keyword>
<dbReference type="SUPFAM" id="SSF144091">
    <property type="entry name" value="Rhomboid-like"/>
    <property type="match status" value="1"/>
</dbReference>
<dbReference type="InterPro" id="IPR022764">
    <property type="entry name" value="Peptidase_S54_rhomboid_dom"/>
</dbReference>
<keyword evidence="4" id="KW-0378">Hydrolase</keyword>
<feature type="transmembrane region" description="Helical" evidence="7">
    <location>
        <begin position="175"/>
        <end position="195"/>
    </location>
</feature>
<feature type="transmembrane region" description="Helical" evidence="7">
    <location>
        <begin position="57"/>
        <end position="78"/>
    </location>
</feature>
<gene>
    <name evidence="9" type="ORF">HNQ60_002504</name>
</gene>
<comment type="caution">
    <text evidence="9">The sequence shown here is derived from an EMBL/GenBank/DDBJ whole genome shotgun (WGS) entry which is preliminary data.</text>
</comment>
<dbReference type="GO" id="GO:0016020">
    <property type="term" value="C:membrane"/>
    <property type="evidence" value="ECO:0007669"/>
    <property type="project" value="UniProtKB-SubCell"/>
</dbReference>
<dbReference type="InterPro" id="IPR050925">
    <property type="entry name" value="Rhomboid_protease_S54"/>
</dbReference>
<dbReference type="PANTHER" id="PTHR43731:SF14">
    <property type="entry name" value="PRESENILIN-ASSOCIATED RHOMBOID-LIKE PROTEIN, MITOCHONDRIAL"/>
    <property type="match status" value="1"/>
</dbReference>
<dbReference type="PANTHER" id="PTHR43731">
    <property type="entry name" value="RHOMBOID PROTEASE"/>
    <property type="match status" value="1"/>
</dbReference>
<dbReference type="InterPro" id="IPR035952">
    <property type="entry name" value="Rhomboid-like_sf"/>
</dbReference>
<evidence type="ECO:0000313" key="10">
    <source>
        <dbReference type="Proteomes" id="UP000588068"/>
    </source>
</evidence>
<dbReference type="Pfam" id="PF01694">
    <property type="entry name" value="Rhomboid"/>
    <property type="match status" value="1"/>
</dbReference>
<evidence type="ECO:0000256" key="2">
    <source>
        <dbReference type="ARBA" id="ARBA00009045"/>
    </source>
</evidence>
<comment type="subcellular location">
    <subcellularLocation>
        <location evidence="1">Membrane</location>
        <topology evidence="1">Multi-pass membrane protein</topology>
    </subcellularLocation>
</comment>
<dbReference type="EMBL" id="JACHHZ010000003">
    <property type="protein sequence ID" value="MBB6093623.1"/>
    <property type="molecule type" value="Genomic_DNA"/>
</dbReference>
<evidence type="ECO:0000256" key="7">
    <source>
        <dbReference type="SAM" id="Phobius"/>
    </source>
</evidence>
<name>A0A841HLK0_9GAMM</name>
<dbReference type="GO" id="GO:0004252">
    <property type="term" value="F:serine-type endopeptidase activity"/>
    <property type="evidence" value="ECO:0007669"/>
    <property type="project" value="InterPro"/>
</dbReference>
<evidence type="ECO:0000256" key="4">
    <source>
        <dbReference type="ARBA" id="ARBA00022801"/>
    </source>
</evidence>
<dbReference type="Proteomes" id="UP000588068">
    <property type="component" value="Unassembled WGS sequence"/>
</dbReference>
<keyword evidence="6 7" id="KW-0472">Membrane</keyword>
<reference evidence="9 10" key="1">
    <citation type="submission" date="2020-08" db="EMBL/GenBank/DDBJ databases">
        <title>Genomic Encyclopedia of Type Strains, Phase IV (KMG-IV): sequencing the most valuable type-strain genomes for metagenomic binning, comparative biology and taxonomic classification.</title>
        <authorList>
            <person name="Goeker M."/>
        </authorList>
    </citation>
    <scope>NUCLEOTIDE SEQUENCE [LARGE SCALE GENOMIC DNA]</scope>
    <source>
        <strain evidence="9 10">DSM 26723</strain>
    </source>
</reference>
<dbReference type="GO" id="GO:0006508">
    <property type="term" value="P:proteolysis"/>
    <property type="evidence" value="ECO:0007669"/>
    <property type="project" value="UniProtKB-KW"/>
</dbReference>
<proteinExistence type="inferred from homology"/>
<evidence type="ECO:0000256" key="6">
    <source>
        <dbReference type="ARBA" id="ARBA00023136"/>
    </source>
</evidence>
<comment type="similarity">
    <text evidence="2">Belongs to the peptidase S54 family.</text>
</comment>
<dbReference type="AlphaFoldDB" id="A0A841HLK0"/>
<feature type="transmembrane region" description="Helical" evidence="7">
    <location>
        <begin position="90"/>
        <end position="112"/>
    </location>
</feature>
<sequence>MPDRITPVNKALILVNIVVFGLQYLLGAVIEIQFALWPPQVERLGGPPFQVWQLLTYGFLHGSFMHLFFNMFALFMFGSDIERIFGPRRFLIYYLTSVVGAAAMHLIVVSYANLPPGPVVGASGGVFGILLAFGMAFPTRKLILIPIPIPMPAWLFVTLYGIMELVLGVTQTSQGVAHFAHLGGMATGFVMIRYWQAQSRRRQ</sequence>
<feature type="transmembrane region" description="Helical" evidence="7">
    <location>
        <begin position="118"/>
        <end position="137"/>
    </location>
</feature>
<keyword evidence="9" id="KW-0645">Protease</keyword>